<organism evidence="2">
    <name type="scientific">Rhizopus microsporus var. microsporus</name>
    <dbReference type="NCBI Taxonomy" id="86635"/>
    <lineage>
        <taxon>Eukaryota</taxon>
        <taxon>Fungi</taxon>
        <taxon>Fungi incertae sedis</taxon>
        <taxon>Mucoromycota</taxon>
        <taxon>Mucoromycotina</taxon>
        <taxon>Mucoromycetes</taxon>
        <taxon>Mucorales</taxon>
        <taxon>Mucorineae</taxon>
        <taxon>Rhizopodaceae</taxon>
        <taxon>Rhizopus</taxon>
    </lineage>
</organism>
<reference evidence="2" key="1">
    <citation type="journal article" date="2016" name="Proc. Natl. Acad. Sci. U.S.A.">
        <title>Lipid metabolic changes in an early divergent fungus govern the establishment of a mutualistic symbiosis with endobacteria.</title>
        <authorList>
            <person name="Lastovetsky O.A."/>
            <person name="Gaspar M.L."/>
            <person name="Mondo S.J."/>
            <person name="LaButti K.M."/>
            <person name="Sandor L."/>
            <person name="Grigoriev I.V."/>
            <person name="Henry S.A."/>
            <person name="Pawlowska T.E."/>
        </authorList>
    </citation>
    <scope>NUCLEOTIDE SEQUENCE [LARGE SCALE GENOMIC DNA]</scope>
    <source>
        <strain evidence="2">ATCC 52814</strain>
    </source>
</reference>
<evidence type="ECO:0008006" key="3">
    <source>
        <dbReference type="Google" id="ProtNLM"/>
    </source>
</evidence>
<gene>
    <name evidence="2" type="ORF">BCV72DRAFT_326393</name>
</gene>
<evidence type="ECO:0000256" key="1">
    <source>
        <dbReference type="SAM" id="MobiDB-lite"/>
    </source>
</evidence>
<dbReference type="VEuPathDB" id="FungiDB:BCV72DRAFT_326393"/>
<accession>A0A1X0R657</accession>
<proteinExistence type="predicted"/>
<dbReference type="AlphaFoldDB" id="A0A1X0R657"/>
<feature type="region of interest" description="Disordered" evidence="1">
    <location>
        <begin position="131"/>
        <end position="160"/>
    </location>
</feature>
<feature type="compositionally biased region" description="Basic residues" evidence="1">
    <location>
        <begin position="142"/>
        <end position="154"/>
    </location>
</feature>
<name>A0A1X0R657_RHIZD</name>
<dbReference type="Gene3D" id="2.60.40.640">
    <property type="match status" value="1"/>
</dbReference>
<protein>
    <recommendedName>
        <fullName evidence="3">Arrestin C-terminal-like domain-containing protein</fullName>
    </recommendedName>
</protein>
<sequence length="512" mass="57471">MSCCLDSPVTSLNNGDQTSPFASPRLSISLDLPAYEGYLPTYWPGQSINGKLQIQLNSPVKVSYLRVALYGNVQVCGSQREVPLYNGLFDYHKNVQLINKGIRIMKRSGHDNTIGSESHHLEVVAEEHHATFNEDESDHSHERRHRVAPKKKRMKSEQDKQIERLIRRIADDDFDKDSSHGTFVDDSHLHDHNNERTYSLDGKKSNVRFSIGIPMSQKLGGTFDHPNYPITYRIIVIMKCTTDDSQQHLTCYSTAKVRLEPYLDIHAPEFRSPLQSAQAKLCLSGNNNIFKSICSCLLSNSLLIKPTSSASNSHQTTFFSNSSQLLGRLEIPVQAFERSDAIPLKLKLINMCPNFKIYALKVKAQLTQRILMTCSFGEAAEYKTIMEKQILFNSNEHSALGSNGTLATLDTPKLSFDLSKLILIPPGCVCSIPSKSTREIFSLVHEINVKLEIDGALLKKLKDDTVSYGDLAQSENGGPARRCRSIRKVYEMEIEPLPIIIGNSGYEIKQII</sequence>
<dbReference type="OrthoDB" id="2372811at2759"/>
<dbReference type="InterPro" id="IPR014752">
    <property type="entry name" value="Arrestin-like_C"/>
</dbReference>
<evidence type="ECO:0000313" key="2">
    <source>
        <dbReference type="EMBL" id="ORE07525.1"/>
    </source>
</evidence>
<dbReference type="Proteomes" id="UP000242414">
    <property type="component" value="Unassembled WGS sequence"/>
</dbReference>
<dbReference type="EMBL" id="KV921902">
    <property type="protein sequence ID" value="ORE07525.1"/>
    <property type="molecule type" value="Genomic_DNA"/>
</dbReference>